<dbReference type="Pfam" id="PF11258">
    <property type="entry name" value="DUF3048"/>
    <property type="match status" value="1"/>
</dbReference>
<dbReference type="AlphaFoldDB" id="A0A367F5G8"/>
<feature type="region of interest" description="Disordered" evidence="1">
    <location>
        <begin position="171"/>
        <end position="196"/>
    </location>
</feature>
<keyword evidence="5" id="KW-1185">Reference proteome</keyword>
<protein>
    <submittedName>
        <fullName evidence="4">DUF3048 domain-containing protein</fullName>
    </submittedName>
</protein>
<proteinExistence type="predicted"/>
<gene>
    <name evidence="4" type="ORF">DTL70_10575</name>
</gene>
<evidence type="ECO:0000313" key="4">
    <source>
        <dbReference type="EMBL" id="RCG24770.1"/>
    </source>
</evidence>
<feature type="compositionally biased region" description="Basic residues" evidence="1">
    <location>
        <begin position="15"/>
        <end position="28"/>
    </location>
</feature>
<accession>A0A367F5G8</accession>
<evidence type="ECO:0000259" key="3">
    <source>
        <dbReference type="Pfam" id="PF17479"/>
    </source>
</evidence>
<evidence type="ECO:0000313" key="5">
    <source>
        <dbReference type="Proteomes" id="UP000252914"/>
    </source>
</evidence>
<dbReference type="Pfam" id="PF17479">
    <property type="entry name" value="DUF3048_C"/>
    <property type="match status" value="1"/>
</dbReference>
<dbReference type="SUPFAM" id="SSF159774">
    <property type="entry name" value="YerB-like"/>
    <property type="match status" value="1"/>
</dbReference>
<dbReference type="InterPro" id="IPR035328">
    <property type="entry name" value="DUF3048_C"/>
</dbReference>
<comment type="caution">
    <text evidence="4">The sequence shown here is derived from an EMBL/GenBank/DDBJ whole genome shotgun (WGS) entry which is preliminary data.</text>
</comment>
<feature type="domain" description="DUF3048" evidence="3">
    <location>
        <begin position="233"/>
        <end position="340"/>
    </location>
</feature>
<feature type="region of interest" description="Disordered" evidence="1">
    <location>
        <begin position="1"/>
        <end position="28"/>
    </location>
</feature>
<organism evidence="4 5">
    <name type="scientific">Streptomyces diacarni</name>
    <dbReference type="NCBI Taxonomy" id="2800381"/>
    <lineage>
        <taxon>Bacteria</taxon>
        <taxon>Bacillati</taxon>
        <taxon>Actinomycetota</taxon>
        <taxon>Actinomycetes</taxon>
        <taxon>Kitasatosporales</taxon>
        <taxon>Streptomycetaceae</taxon>
        <taxon>Streptomyces</taxon>
    </lineage>
</organism>
<name>A0A367F5G8_9ACTN</name>
<evidence type="ECO:0000259" key="2">
    <source>
        <dbReference type="Pfam" id="PF11258"/>
    </source>
</evidence>
<sequence>MTGSSTPQNPAPGPRRSRSTRATSRARGRRLRVVAALAVVGGLTGTVTSSASFAADDGARAPSTRREAAFTSPFTGLPAEKNPVLAVKIDNHEDARPQTALEDADIVGVEKVEGGLGRLFAIYSSHYPETLGPVRSAREYNVEQMRMFQRPALAYSGAREGVVDKIKKSPLYGVSHDDHPDAYERGGDHEPPHNLYGHPDKILAKAPGASEADDIGFRFGAEPGGGTPTEGRTVDYGSSSVSFAWSSEEDRWLASFDGAPAKGTSGRLLGGKTVIIQKTDMPPDSSGETPYIETVGSGEATVLRDGKAFETKWQRTSATGDTTYTLSNGERMPFDPGQVWLVYQER</sequence>
<evidence type="ECO:0000256" key="1">
    <source>
        <dbReference type="SAM" id="MobiDB-lite"/>
    </source>
</evidence>
<reference evidence="4 5" key="1">
    <citation type="submission" date="2018-06" db="EMBL/GenBank/DDBJ databases">
        <title>Streptomyces reniochalinae sp. nov. and Streptomyces diacarnus sp. nov. from marine sponges.</title>
        <authorList>
            <person name="Li L."/>
        </authorList>
    </citation>
    <scope>NUCLEOTIDE SEQUENCE [LARGE SCALE GENOMIC DNA]</scope>
    <source>
        <strain evidence="4 5">LHW51701</strain>
    </source>
</reference>
<dbReference type="Gene3D" id="3.50.90.10">
    <property type="entry name" value="YerB-like"/>
    <property type="match status" value="1"/>
</dbReference>
<feature type="domain" description="DUF3048" evidence="2">
    <location>
        <begin position="75"/>
        <end position="207"/>
    </location>
</feature>
<dbReference type="EMBL" id="QOIN01000039">
    <property type="protein sequence ID" value="RCG24770.1"/>
    <property type="molecule type" value="Genomic_DNA"/>
</dbReference>
<feature type="compositionally biased region" description="Basic and acidic residues" evidence="1">
    <location>
        <begin position="175"/>
        <end position="196"/>
    </location>
</feature>
<dbReference type="InterPro" id="IPR023158">
    <property type="entry name" value="YerB-like_sf"/>
</dbReference>
<dbReference type="Proteomes" id="UP000252914">
    <property type="component" value="Unassembled WGS sequence"/>
</dbReference>
<dbReference type="InterPro" id="IPR021416">
    <property type="entry name" value="DUF3048_N"/>
</dbReference>